<dbReference type="PROSITE" id="PS50234">
    <property type="entry name" value="VWFA"/>
    <property type="match status" value="1"/>
</dbReference>
<dbReference type="SUPFAM" id="SSF53300">
    <property type="entry name" value="vWA-like"/>
    <property type="match status" value="1"/>
</dbReference>
<dbReference type="Gene3D" id="3.40.50.410">
    <property type="entry name" value="von Willebrand factor, type A domain"/>
    <property type="match status" value="1"/>
</dbReference>
<name>A0AA36HNY3_9DINO</name>
<reference evidence="2" key="1">
    <citation type="submission" date="2023-08" db="EMBL/GenBank/DDBJ databases">
        <authorList>
            <person name="Chen Y."/>
            <person name="Shah S."/>
            <person name="Dougan E. K."/>
            <person name="Thang M."/>
            <person name="Chan C."/>
        </authorList>
    </citation>
    <scope>NUCLEOTIDE SEQUENCE</scope>
</reference>
<organism evidence="2 3">
    <name type="scientific">Effrenium voratum</name>
    <dbReference type="NCBI Taxonomy" id="2562239"/>
    <lineage>
        <taxon>Eukaryota</taxon>
        <taxon>Sar</taxon>
        <taxon>Alveolata</taxon>
        <taxon>Dinophyceae</taxon>
        <taxon>Suessiales</taxon>
        <taxon>Symbiodiniaceae</taxon>
        <taxon>Effrenium</taxon>
    </lineage>
</organism>
<evidence type="ECO:0000259" key="1">
    <source>
        <dbReference type="PROSITE" id="PS50234"/>
    </source>
</evidence>
<dbReference type="EMBL" id="CAUJNA010000150">
    <property type="protein sequence ID" value="CAJ1372665.1"/>
    <property type="molecule type" value="Genomic_DNA"/>
</dbReference>
<protein>
    <recommendedName>
        <fullName evidence="1">VWFA domain-containing protein</fullName>
    </recommendedName>
</protein>
<dbReference type="InterPro" id="IPR051266">
    <property type="entry name" value="CLCR"/>
</dbReference>
<dbReference type="InterPro" id="IPR036465">
    <property type="entry name" value="vWFA_dom_sf"/>
</dbReference>
<dbReference type="Pfam" id="PF00092">
    <property type="entry name" value="VWA"/>
    <property type="match status" value="1"/>
</dbReference>
<gene>
    <name evidence="2" type="ORF">EVOR1521_LOCUS2695</name>
</gene>
<dbReference type="PANTHER" id="PTHR10579:SF43">
    <property type="entry name" value="ZINC FINGER (C3HC4-TYPE RING FINGER) FAMILY PROTEIN"/>
    <property type="match status" value="1"/>
</dbReference>
<keyword evidence="3" id="KW-1185">Reference proteome</keyword>
<feature type="domain" description="VWFA" evidence="1">
    <location>
        <begin position="1"/>
        <end position="129"/>
    </location>
</feature>
<dbReference type="AlphaFoldDB" id="A0AA36HNY3"/>
<evidence type="ECO:0000313" key="2">
    <source>
        <dbReference type="EMBL" id="CAJ1372665.1"/>
    </source>
</evidence>
<dbReference type="InterPro" id="IPR002035">
    <property type="entry name" value="VWF_A"/>
</dbReference>
<accession>A0AA36HNY3</accession>
<dbReference type="PANTHER" id="PTHR10579">
    <property type="entry name" value="CALCIUM-ACTIVATED CHLORIDE CHANNEL REGULATOR"/>
    <property type="match status" value="1"/>
</dbReference>
<sequence length="359" mass="39393">MDREGQDEATVATLRMRAGGGTRIAHGLDLGLQVLEQRRQRNKVSAILLLTDGQDGSCRSQLPQLLQRAGKLGCGIYAFGFGRDHDSELLREIGEQARTPFTYVEETALVREAFAGVVGGLSSVVAQQVQLSLRCQVQLKEVNTPFQVQREGESVATVTIPDIFAEERRDILVELSVPSGAGPASGSFALLEASARYVAVGEQEVLMQTPAVTMTVDRVDEPQTPEQEPDAEVADQRERWEVTRVLEEASKQSDEGHFEAAQQLLRNKRQALPKNRPVTEALSLELEDAEQRMANTMTWSTGAHEVKDATVMHQMQRCTNMFDNKSGIAKKSKGLYARTTQREWISKTAPSGAASSSAP</sequence>
<dbReference type="Proteomes" id="UP001178507">
    <property type="component" value="Unassembled WGS sequence"/>
</dbReference>
<comment type="caution">
    <text evidence="2">The sequence shown here is derived from an EMBL/GenBank/DDBJ whole genome shotgun (WGS) entry which is preliminary data.</text>
</comment>
<evidence type="ECO:0000313" key="3">
    <source>
        <dbReference type="Proteomes" id="UP001178507"/>
    </source>
</evidence>
<proteinExistence type="predicted"/>